<dbReference type="EC" id="2.7.7.6" evidence="1"/>
<keyword evidence="6" id="KW-0804">Transcription</keyword>
<dbReference type="Gene3D" id="1.10.150.390">
    <property type="match status" value="1"/>
</dbReference>
<dbReference type="CDD" id="cd02655">
    <property type="entry name" value="RNAP_beta'_C"/>
    <property type="match status" value="1"/>
</dbReference>
<dbReference type="InterPro" id="IPR045867">
    <property type="entry name" value="DNA-dir_RpoC_beta_prime"/>
</dbReference>
<organism evidence="9">
    <name type="scientific">Proboscia sp</name>
    <dbReference type="NCBI Taxonomy" id="1923967"/>
    <lineage>
        <taxon>Eukaryota</taxon>
        <taxon>Sar</taxon>
        <taxon>Stramenopiles</taxon>
        <taxon>Ochrophyta</taxon>
        <taxon>Bacillariophyta</taxon>
        <taxon>Coscinodiscophyceae</taxon>
        <taxon>Rhizosoleniophycidae</taxon>
        <taxon>Rhizosoleniales</taxon>
        <taxon>Rhizosoleniaceae</taxon>
        <taxon>Proboscia</taxon>
    </lineage>
</organism>
<keyword evidence="5" id="KW-0862">Zinc</keyword>
<evidence type="ECO:0000256" key="5">
    <source>
        <dbReference type="ARBA" id="ARBA00022833"/>
    </source>
</evidence>
<dbReference type="InterPro" id="IPR042102">
    <property type="entry name" value="RNA_pol_Rpb1_3_sf"/>
</dbReference>
<dbReference type="PANTHER" id="PTHR19376:SF63">
    <property type="entry name" value="DNA-DIRECTED RNA POLYMERASE SUBUNIT BETA"/>
    <property type="match status" value="1"/>
</dbReference>
<dbReference type="NCBIfam" id="TIGR02388">
    <property type="entry name" value="rpoC2_cyan"/>
    <property type="match status" value="1"/>
</dbReference>
<dbReference type="GO" id="GO:0003899">
    <property type="term" value="F:DNA-directed RNA polymerase activity"/>
    <property type="evidence" value="ECO:0007669"/>
    <property type="project" value="UniProtKB-EC"/>
</dbReference>
<dbReference type="Gene3D" id="6.10.250.2940">
    <property type="match status" value="1"/>
</dbReference>
<keyword evidence="9" id="KW-0150">Chloroplast</keyword>
<dbReference type="Gene3D" id="1.10.132.30">
    <property type="match status" value="1"/>
</dbReference>
<evidence type="ECO:0000259" key="7">
    <source>
        <dbReference type="Pfam" id="PF04998"/>
    </source>
</evidence>
<dbReference type="SUPFAM" id="SSF64484">
    <property type="entry name" value="beta and beta-prime subunits of DNA dependent RNA-polymerase"/>
    <property type="match status" value="1"/>
</dbReference>
<dbReference type="Gene3D" id="1.10.274.100">
    <property type="entry name" value="RNA polymerase Rpb1, domain 3"/>
    <property type="match status" value="1"/>
</dbReference>
<evidence type="ECO:0000313" key="9">
    <source>
        <dbReference type="EMBL" id="AWT38107.1"/>
    </source>
</evidence>
<dbReference type="EMBL" id="MG755791">
    <property type="protein sequence ID" value="AWT38107.1"/>
    <property type="molecule type" value="Genomic_DNA"/>
</dbReference>
<feature type="domain" description="RNA polymerase Rpb1" evidence="8">
    <location>
        <begin position="88"/>
        <end position="166"/>
    </location>
</feature>
<evidence type="ECO:0000256" key="2">
    <source>
        <dbReference type="ARBA" id="ARBA00022478"/>
    </source>
</evidence>
<keyword evidence="2" id="KW-0240">DNA-directed RNA polymerase</keyword>
<dbReference type="GO" id="GO:0000428">
    <property type="term" value="C:DNA-directed RNA polymerase complex"/>
    <property type="evidence" value="ECO:0007669"/>
    <property type="project" value="UniProtKB-KW"/>
</dbReference>
<feature type="domain" description="RNA polymerase Rpb1" evidence="7">
    <location>
        <begin position="169"/>
        <end position="1433"/>
    </location>
</feature>
<dbReference type="Pfam" id="PF04998">
    <property type="entry name" value="RNA_pol_Rpb1_5"/>
    <property type="match status" value="1"/>
</dbReference>
<accession>A0A2U9NLZ7</accession>
<geneLocation type="chloroplast" evidence="9"/>
<name>A0A2U9NLZ7_9STRA</name>
<keyword evidence="4" id="KW-0548">Nucleotidyltransferase</keyword>
<dbReference type="InterPro" id="IPR012756">
    <property type="entry name" value="DNA-dir_RpoC2_beta_pp"/>
</dbReference>
<dbReference type="GO" id="GO:0003677">
    <property type="term" value="F:DNA binding"/>
    <property type="evidence" value="ECO:0007669"/>
    <property type="project" value="InterPro"/>
</dbReference>
<protein>
    <recommendedName>
        <fullName evidence="1">DNA-directed RNA polymerase</fullName>
        <ecNumber evidence="1">2.7.7.6</ecNumber>
    </recommendedName>
</protein>
<dbReference type="GO" id="GO:0006351">
    <property type="term" value="P:DNA-templated transcription"/>
    <property type="evidence" value="ECO:0007669"/>
    <property type="project" value="InterPro"/>
</dbReference>
<evidence type="ECO:0000256" key="4">
    <source>
        <dbReference type="ARBA" id="ARBA00022695"/>
    </source>
</evidence>
<proteinExistence type="predicted"/>
<dbReference type="InterPro" id="IPR007081">
    <property type="entry name" value="RNA_pol_Rpb1_5"/>
</dbReference>
<evidence type="ECO:0000256" key="3">
    <source>
        <dbReference type="ARBA" id="ARBA00022679"/>
    </source>
</evidence>
<dbReference type="Gene3D" id="1.10.1790.20">
    <property type="match status" value="1"/>
</dbReference>
<dbReference type="InterPro" id="IPR007083">
    <property type="entry name" value="RNA_pol_Rpb1_4"/>
</dbReference>
<reference evidence="9" key="1">
    <citation type="journal article" date="2018" name="Adv. Bot. Res.">
        <title>Evolution of the Plastid Genomes in Diatoms.</title>
        <authorList>
            <person name="Yu M."/>
            <person name="Ashworth M.P."/>
            <person name="Hajrah N.H."/>
            <person name="Khiyami M.A."/>
            <person name="Sabir M.J."/>
            <person name="Alhebshi A.M."/>
            <person name="Al-Malki A.L."/>
            <person name="Sabir J.S.M."/>
            <person name="Theriot E.C."/>
            <person name="Jansen R.K."/>
        </authorList>
    </citation>
    <scope>NUCLEOTIDE SEQUENCE</scope>
</reference>
<dbReference type="Pfam" id="PF05000">
    <property type="entry name" value="RNA_pol_Rpb1_4"/>
    <property type="match status" value="1"/>
</dbReference>
<keyword evidence="9" id="KW-0934">Plastid</keyword>
<keyword evidence="3" id="KW-0808">Transferase</keyword>
<evidence type="ECO:0000259" key="8">
    <source>
        <dbReference type="Pfam" id="PF05000"/>
    </source>
</evidence>
<evidence type="ECO:0000256" key="1">
    <source>
        <dbReference type="ARBA" id="ARBA00012418"/>
    </source>
</evidence>
<evidence type="ECO:0000256" key="6">
    <source>
        <dbReference type="ARBA" id="ARBA00023163"/>
    </source>
</evidence>
<dbReference type="InterPro" id="IPR038120">
    <property type="entry name" value="Rpb1_funnel_sf"/>
</dbReference>
<sequence>MNSYSYQNNLISKKQLKQILAWSFSKYDCVKACTLAEELKSLGFKYATKAGISISLEDLRVPFVKNLLVRQANDENINSEKLYINGQITEVERFQRIIDIWSFTSELLKAEVVSYFSCYDPLNSVYMMAFSGARGNLTQVRQLVGMRGLMSDPNGQLLDLPIKKNFREGLTITDYLISGYGARKGIVDTALKTANSGYLTRRLIDVAQDIVIKEKDCSTEASCLLFNLKDTPKSRTRIYNQILGRLLNKPIYDVQTNQLLVDTNTQLTPNLLRTLKQKKIDKFYIRSPFTCRLYRSICQKCYGWNLAEENLVDIGEAVGIIAGQSIGEPGTQLTMRTFHTGGIFTASTSQQLISPIKGTIELSQSLRTSIVRTNRGENILYTQNSGLLQIIPIEKNEESVYFTLLRNTLVFVRNGQLVNQSSILCQFLDTSKQTKTETKYILSDFSGEVYMPNFPRINQTGVIDQLFWILSGQVYRAPKSSFLNFPTNHRINGNSYVFRTKILAKEYGLISGIKLDNIILQPIITLLSEQYFLKNSIIHKLLTPKKNSNFLLSLANDLHYFLSLRIKNGKVAIPTLTSNNIAKLVTNDFHLFIGGTLYYDYFFKLTSNFFYTRKLENIGSKTAILEKYEIYSVNCNVLLLNAINNTYVLKNCEIIPGIFSKTSGILSIKTKKNVIKELSVNTSVLCHLLQLEYPAGYILNTGEIVYKHLVQELFLLHQSKELNNFPETLLSQSVILLDGIILPTGEIVYKLSLKKLFNVYKQGLIFSSNEKLGFKDITSRLENQIYYPGEFLLNYFWIKEPSIIKMDSRIRTSKRYCLICPLELYEVPSVKEFNKSNLVEKNSKKVSRLSFNHNVKYYYESGEKIFTSTNISLINQFLGIDVKNSTKSISIEVGVNAKKTCSYFTIIRKLSVSNYIVPTLREKRLESSFIVKNNQFVHSYSTLLYLEAVAKKPFKIIKLKVKFGETKQIFLILNNHCKLVKKADFPNKNIGEFLINETALKETGKIIADNGKVLTLQYGKPYFFPNCKDETYVPVKNLQYYVIPKPDLFYSLSLYHKKYINSRFYDLRIKSKTYVNRRKQHIENFNELPKLWSGKKISVFQVLIKKEDKFYLCGIPVFLREILVKRIEKTPLGNLGKQGLSTMVPPQRWKRIVPKFSIKKDYCDSHLIFCQSTNLITNQLKLTYNSRLEFASLVYFNKYKKRIFPRIHAITEDYFEREVNNIDCENGEFIEQGKTIALLKFEKEITDDIVQGLPRIESLLEARNPKRIGKTRPKCIKKGLLIAKTSIDPTFEFRKIGTTIKEDEKINPKYLTTIYFNYYTKVRYLGEQNRFGKSFRLADDFIGTYRTFKKIQSLILNSVQGIYISQGVKIADKHLELIIRQMTTKVQITKKGGTTLLVGEIVDLYHIKYINKVSAHESEGFAEYTPFLLGITKTALNNPSFISAASFQETTRVLTKAAIEGRKDWLKGLKENIVIGHLIPSGTGFKTCSRLFNKQSNKQLAFNQTLLEIRN</sequence>
<dbReference type="PANTHER" id="PTHR19376">
    <property type="entry name" value="DNA-DIRECTED RNA POLYMERASE"/>
    <property type="match status" value="1"/>
</dbReference>